<dbReference type="AlphaFoldDB" id="A0A1V1I256"/>
<name>A0A1V1I256_9FIRM</name>
<keyword evidence="2" id="KW-1185">Reference proteome</keyword>
<proteinExistence type="predicted"/>
<evidence type="ECO:0000313" key="1">
    <source>
        <dbReference type="EMBL" id="CED94300.1"/>
    </source>
</evidence>
<dbReference type="KEGG" id="ril:CRIB_1693"/>
<organism evidence="1 2">
    <name type="scientific">Romboutsia ilealis</name>
    <dbReference type="NCBI Taxonomy" id="1115758"/>
    <lineage>
        <taxon>Bacteria</taxon>
        <taxon>Bacillati</taxon>
        <taxon>Bacillota</taxon>
        <taxon>Clostridia</taxon>
        <taxon>Peptostreptococcales</taxon>
        <taxon>Peptostreptococcaceae</taxon>
        <taxon>Romboutsia</taxon>
    </lineage>
</organism>
<accession>A0A1V1I256</accession>
<dbReference type="Proteomes" id="UP000245622">
    <property type="component" value="Chromosome 1"/>
</dbReference>
<sequence length="59" mass="7033">MDRDNNLKQNDLDFEKMNATLANPNFANWYYHQVMDNADGNEDFNIENFVKIINDYKLS</sequence>
<protein>
    <submittedName>
        <fullName evidence="1">Uncharacterized protein</fullName>
    </submittedName>
</protein>
<evidence type="ECO:0000313" key="2">
    <source>
        <dbReference type="Proteomes" id="UP000245622"/>
    </source>
</evidence>
<dbReference type="RefSeq" id="WP_180701833.1">
    <property type="nucleotide sequence ID" value="NZ_CAJUCR010000019.1"/>
</dbReference>
<dbReference type="GeneID" id="82205725"/>
<reference evidence="1 2" key="1">
    <citation type="submission" date="2014-04" db="EMBL/GenBank/DDBJ databases">
        <authorList>
            <person name="Hornung B.V."/>
        </authorList>
    </citation>
    <scope>NUCLEOTIDE SEQUENCE [LARGE SCALE GENOMIC DNA]</scope>
    <source>
        <strain evidence="1 2">CRIB</strain>
    </source>
</reference>
<dbReference type="EMBL" id="LN555523">
    <property type="protein sequence ID" value="CED94300.1"/>
    <property type="molecule type" value="Genomic_DNA"/>
</dbReference>
<gene>
    <name evidence="1" type="ORF">CRIB_1693</name>
</gene>